<dbReference type="EMBL" id="LBTF01000041">
    <property type="protein sequence ID" value="KKQ34645.1"/>
    <property type="molecule type" value="Genomic_DNA"/>
</dbReference>
<evidence type="ECO:0000313" key="6">
    <source>
        <dbReference type="Proteomes" id="UP000033876"/>
    </source>
</evidence>
<dbReference type="PROSITE" id="PS51880">
    <property type="entry name" value="TGS"/>
    <property type="match status" value="1"/>
</dbReference>
<dbReference type="Proteomes" id="UP000033876">
    <property type="component" value="Unassembled WGS sequence"/>
</dbReference>
<feature type="domain" description="HD" evidence="3">
    <location>
        <begin position="46"/>
        <end position="144"/>
    </location>
</feature>
<comment type="pathway">
    <text evidence="1">Purine metabolism.</text>
</comment>
<proteinExistence type="inferred from homology"/>
<evidence type="ECO:0000259" key="4">
    <source>
        <dbReference type="PROSITE" id="PS51880"/>
    </source>
</evidence>
<feature type="domain" description="TGS" evidence="4">
    <location>
        <begin position="387"/>
        <end position="448"/>
    </location>
</feature>
<dbReference type="InterPro" id="IPR012676">
    <property type="entry name" value="TGS-like"/>
</dbReference>
<evidence type="ECO:0000259" key="3">
    <source>
        <dbReference type="PROSITE" id="PS51831"/>
    </source>
</evidence>
<dbReference type="GO" id="GO:0005886">
    <property type="term" value="C:plasma membrane"/>
    <property type="evidence" value="ECO:0007669"/>
    <property type="project" value="TreeGrafter"/>
</dbReference>
<dbReference type="PROSITE" id="PS51831">
    <property type="entry name" value="HD"/>
    <property type="match status" value="1"/>
</dbReference>
<dbReference type="InterPro" id="IPR033655">
    <property type="entry name" value="TGS_RelA/SpoT"/>
</dbReference>
<evidence type="ECO:0000256" key="1">
    <source>
        <dbReference type="ARBA" id="ARBA00025704"/>
    </source>
</evidence>
<dbReference type="Pfam" id="PF04607">
    <property type="entry name" value="RelA_SpoT"/>
    <property type="match status" value="1"/>
</dbReference>
<dbReference type="AlphaFoldDB" id="A0A0G0H809"/>
<organism evidence="5 6">
    <name type="scientific">Candidatus Nomurabacteria bacterium GW2011_GWB1_37_5</name>
    <dbReference type="NCBI Taxonomy" id="1618742"/>
    <lineage>
        <taxon>Bacteria</taxon>
        <taxon>Candidatus Nomuraibacteriota</taxon>
    </lineage>
</organism>
<accession>A0A0G0H809</accession>
<comment type="function">
    <text evidence="2">In eubacteria ppGpp (guanosine 3'-diphosphate 5'-diphosphate) is a mediator of the stringent response that coordinates a variety of cellular activities in response to changes in nutritional abundance.</text>
</comment>
<dbReference type="Pfam" id="PF13328">
    <property type="entry name" value="HD_4"/>
    <property type="match status" value="1"/>
</dbReference>
<dbReference type="InterPro" id="IPR004095">
    <property type="entry name" value="TGS"/>
</dbReference>
<dbReference type="SMART" id="SM00954">
    <property type="entry name" value="RelA_SpoT"/>
    <property type="match status" value="1"/>
</dbReference>
<name>A0A0G0H809_9BACT</name>
<dbReference type="Gene3D" id="3.30.460.10">
    <property type="entry name" value="Beta Polymerase, domain 2"/>
    <property type="match status" value="1"/>
</dbReference>
<dbReference type="SUPFAM" id="SSF81271">
    <property type="entry name" value="TGS-like"/>
    <property type="match status" value="1"/>
</dbReference>
<dbReference type="PANTHER" id="PTHR21262">
    <property type="entry name" value="GUANOSINE-3',5'-BIS DIPHOSPHATE 3'-PYROPHOSPHOHYDROLASE"/>
    <property type="match status" value="1"/>
</dbReference>
<reference evidence="5 6" key="1">
    <citation type="journal article" date="2015" name="Nature">
        <title>rRNA introns, odd ribosomes, and small enigmatic genomes across a large radiation of phyla.</title>
        <authorList>
            <person name="Brown C.T."/>
            <person name="Hug L.A."/>
            <person name="Thomas B.C."/>
            <person name="Sharon I."/>
            <person name="Castelle C.J."/>
            <person name="Singh A."/>
            <person name="Wilkins M.J."/>
            <person name="Williams K.H."/>
            <person name="Banfield J.F."/>
        </authorList>
    </citation>
    <scope>NUCLEOTIDE SEQUENCE [LARGE SCALE GENOMIC DNA]</scope>
</reference>
<keyword evidence="5" id="KW-0378">Hydrolase</keyword>
<dbReference type="InterPro" id="IPR043519">
    <property type="entry name" value="NT_sf"/>
</dbReference>
<dbReference type="GO" id="GO:0015969">
    <property type="term" value="P:guanosine tetraphosphate metabolic process"/>
    <property type="evidence" value="ECO:0007669"/>
    <property type="project" value="InterPro"/>
</dbReference>
<dbReference type="InterPro" id="IPR006674">
    <property type="entry name" value="HD_domain"/>
</dbReference>
<dbReference type="InterPro" id="IPR012675">
    <property type="entry name" value="Beta-grasp_dom_sf"/>
</dbReference>
<dbReference type="CDD" id="cd01668">
    <property type="entry name" value="TGS_RSH"/>
    <property type="match status" value="1"/>
</dbReference>
<comment type="caution">
    <text evidence="5">The sequence shown here is derived from an EMBL/GenBank/DDBJ whole genome shotgun (WGS) entry which is preliminary data.</text>
</comment>
<dbReference type="FunFam" id="1.10.3210.10:FF:000001">
    <property type="entry name" value="GTP pyrophosphokinase RelA"/>
    <property type="match status" value="1"/>
</dbReference>
<dbReference type="SUPFAM" id="SSF109604">
    <property type="entry name" value="HD-domain/PDEase-like"/>
    <property type="match status" value="1"/>
</dbReference>
<dbReference type="InterPro" id="IPR003607">
    <property type="entry name" value="HD/PDEase_dom"/>
</dbReference>
<dbReference type="SMART" id="SM00471">
    <property type="entry name" value="HDc"/>
    <property type="match status" value="1"/>
</dbReference>
<dbReference type="Gene3D" id="1.10.3210.10">
    <property type="entry name" value="Hypothetical protein af1432"/>
    <property type="match status" value="1"/>
</dbReference>
<dbReference type="CDD" id="cd05399">
    <property type="entry name" value="NT_Rel-Spo_like"/>
    <property type="match status" value="1"/>
</dbReference>
<dbReference type="InterPro" id="IPR007685">
    <property type="entry name" value="RelA_SpoT"/>
</dbReference>
<protein>
    <submittedName>
        <fullName evidence="5">PpGpp synthetase/hydrolase Rel</fullName>
    </submittedName>
</protein>
<dbReference type="Pfam" id="PF02824">
    <property type="entry name" value="TGS"/>
    <property type="match status" value="1"/>
</dbReference>
<gene>
    <name evidence="5" type="ORF">US50_C0041G0005</name>
</gene>
<dbReference type="CDD" id="cd00077">
    <property type="entry name" value="HDc"/>
    <property type="match status" value="1"/>
</dbReference>
<comment type="similarity">
    <text evidence="2">Belongs to the relA/spoT family.</text>
</comment>
<sequence length="490" mass="56092">MFDPEEIFKLMDERSPHAEEKKLIKKAFVFAQSAHEGQKRASGDPYFLHVYETAKNLARFGMDSTTIAAGLLHDVVEDTDIKEKELEKEFGKEIVFLVNGVSKLGKLKYRGHERYVESLRKFFVAVAVDFRVLMIKLADRLHNLNTLEFVRKEKQKRIAQEALEVYAPLADRLGIGKVKGELEDAAFPYVYPNEYQMVEELISKKIYLTRQHLEKISDQLKKILKEHGITISKIDYRIKHKYSLYKKLLRYGMDIDKIHDLVALRIVVSTIEQCYHVLGVIHGLWTPLPGRIKDYIALPKPNGYQSLHSTIFTGKGEIAEVQIRTLEMHGIAEYGIASHSSYKQKKYEKKEITEKKFGWVEGLKELQKNVAEHGAYMKELKMDFFNDRIFVFTPGGDVIDLPEGSSPIDFAYAIHSDVGDHASGAKVNGKMVQLGHKLQNSDIVEIIKKKDSKPSSKWLDYTKTALAKRHIKSKTEGQGSLLSKFKLFGK</sequence>
<dbReference type="PANTHER" id="PTHR21262:SF31">
    <property type="entry name" value="GTP PYROPHOSPHOKINASE"/>
    <property type="match status" value="1"/>
</dbReference>
<dbReference type="SUPFAM" id="SSF81301">
    <property type="entry name" value="Nucleotidyltransferase"/>
    <property type="match status" value="1"/>
</dbReference>
<dbReference type="FunFam" id="3.10.20.30:FF:000002">
    <property type="entry name" value="GTP pyrophosphokinase (RelA/SpoT)"/>
    <property type="match status" value="1"/>
</dbReference>
<dbReference type="NCBIfam" id="TIGR00691">
    <property type="entry name" value="spoT_relA"/>
    <property type="match status" value="1"/>
</dbReference>
<dbReference type="PATRIC" id="fig|1618742.3.peg.651"/>
<dbReference type="GO" id="GO:0016787">
    <property type="term" value="F:hydrolase activity"/>
    <property type="evidence" value="ECO:0007669"/>
    <property type="project" value="UniProtKB-KW"/>
</dbReference>
<evidence type="ECO:0000256" key="2">
    <source>
        <dbReference type="RuleBase" id="RU003847"/>
    </source>
</evidence>
<dbReference type="Gene3D" id="3.10.20.30">
    <property type="match status" value="1"/>
</dbReference>
<dbReference type="InterPro" id="IPR004811">
    <property type="entry name" value="RelA/Spo_fam"/>
</dbReference>
<evidence type="ECO:0000313" key="5">
    <source>
        <dbReference type="EMBL" id="KKQ34645.1"/>
    </source>
</evidence>